<dbReference type="Proteomes" id="UP001253458">
    <property type="component" value="Unassembled WGS sequence"/>
</dbReference>
<reference evidence="1 3" key="1">
    <citation type="submission" date="2023-07" db="EMBL/GenBank/DDBJ databases">
        <title>Sorghum-associated microbial communities from plants grown in Nebraska, USA.</title>
        <authorList>
            <person name="Schachtman D."/>
        </authorList>
    </citation>
    <scope>NUCLEOTIDE SEQUENCE</scope>
    <source>
        <strain evidence="2 3">BE105</strain>
        <strain evidence="1">BE69</strain>
    </source>
</reference>
<accession>A0AAJ2BZC2</accession>
<dbReference type="EMBL" id="JAVDTL010000006">
    <property type="protein sequence ID" value="MDR6768673.1"/>
    <property type="molecule type" value="Genomic_DNA"/>
</dbReference>
<sequence>MKPRNAIPAPGTTVNKAGSFHELSAFLLGQPLWRRYVISAHPHTQPPP</sequence>
<dbReference type="AlphaFoldDB" id="A0AAJ2BZC2"/>
<name>A0AAJ2BZC2_ACIDE</name>
<proteinExistence type="predicted"/>
<dbReference type="Proteomes" id="UP001249076">
    <property type="component" value="Unassembled WGS sequence"/>
</dbReference>
<evidence type="ECO:0000313" key="1">
    <source>
        <dbReference type="EMBL" id="MDR6768673.1"/>
    </source>
</evidence>
<dbReference type="RefSeq" id="WP_209818704.1">
    <property type="nucleotide sequence ID" value="NZ_JAVDTS010000003.1"/>
</dbReference>
<dbReference type="EMBL" id="JAVDTS010000003">
    <property type="protein sequence ID" value="MDR6837389.1"/>
    <property type="molecule type" value="Genomic_DNA"/>
</dbReference>
<evidence type="ECO:0000313" key="3">
    <source>
        <dbReference type="Proteomes" id="UP001249076"/>
    </source>
</evidence>
<evidence type="ECO:0000313" key="4">
    <source>
        <dbReference type="Proteomes" id="UP001253458"/>
    </source>
</evidence>
<keyword evidence="3" id="KW-1185">Reference proteome</keyword>
<evidence type="ECO:0000313" key="2">
    <source>
        <dbReference type="EMBL" id="MDR6837389.1"/>
    </source>
</evidence>
<gene>
    <name evidence="1" type="ORF">J2W88_003977</name>
    <name evidence="2" type="ORF">J2W93_002227</name>
</gene>
<comment type="caution">
    <text evidence="1">The sequence shown here is derived from an EMBL/GenBank/DDBJ whole genome shotgun (WGS) entry which is preliminary data.</text>
</comment>
<organism evidence="1 4">
    <name type="scientific">Acidovorax delafieldii</name>
    <name type="common">Pseudomonas delafieldii</name>
    <dbReference type="NCBI Taxonomy" id="47920"/>
    <lineage>
        <taxon>Bacteria</taxon>
        <taxon>Pseudomonadati</taxon>
        <taxon>Pseudomonadota</taxon>
        <taxon>Betaproteobacteria</taxon>
        <taxon>Burkholderiales</taxon>
        <taxon>Comamonadaceae</taxon>
        <taxon>Acidovorax</taxon>
    </lineage>
</organism>
<protein>
    <submittedName>
        <fullName evidence="1">Uncharacterized protein</fullName>
    </submittedName>
</protein>